<dbReference type="GO" id="GO:0043190">
    <property type="term" value="C:ATP-binding cassette (ABC) transporter complex"/>
    <property type="evidence" value="ECO:0007669"/>
    <property type="project" value="InterPro"/>
</dbReference>
<name>A0A6B2LXU5_9BACT</name>
<dbReference type="Gene3D" id="3.90.76.10">
    <property type="entry name" value="Dipeptide-binding Protein, Domain 1"/>
    <property type="match status" value="1"/>
</dbReference>
<keyword evidence="6" id="KW-1185">Reference proteome</keyword>
<dbReference type="PIRSF" id="PIRSF002741">
    <property type="entry name" value="MppA"/>
    <property type="match status" value="1"/>
</dbReference>
<sequence length="537" mass="59544">MRFLSFFGLFFTGALLLSTGCSRQTDTTTSEGPATFIFARGADAQKLDPADVDDGESVNTMAQIFEGLIGFKPGSLEVEPRLAKSYVISDDGLSYTFVLREGVRFHDGTPLTAESARFSFDRQMDPDHPAHFPGASFQYWQNLYSDIERLESVDEMTLRFHLSRPNAGLLTAFASFPAWLVSPGGFEEYGDQMVFHPVGTGPYRFVSWRPNEAIIFEANPDYWREPAAGFDRMVMRSIPLNSSRLSELLAGNIHGLDGIQPSELADLESDTRFQILHAPGMNVGYLAFSELSDRVKDPDLRRAIAMAIDRANIVRLALDNFGSVAAYPAPASFLGIPDDDGPINHDPSAAKALVEAHPEWTESPLTLATFGQPRMYFPDPQRIASLIRNDLEKAGFKVEIINREFKSHLHTTRKGDFEMALLGWIADTPDPDNFLSTFFHSRAAVPGSATNISFYRNPEMDQLLDAALAVSNRAEREALYARVLELWARDLPLVPLVQGDQITVLDRNIGGYALSPTGNHFFGPVYWNSGDMPANAQ</sequence>
<dbReference type="AlphaFoldDB" id="A0A6B2LXU5"/>
<evidence type="ECO:0000313" key="5">
    <source>
        <dbReference type="EMBL" id="NDV60829.1"/>
    </source>
</evidence>
<reference evidence="5 6" key="1">
    <citation type="submission" date="2020-02" db="EMBL/GenBank/DDBJ databases">
        <title>Albibacoteraceae fam. nov., the first described family within the subdivision 4 Verrucomicrobia.</title>
        <authorList>
            <person name="Xi F."/>
        </authorList>
    </citation>
    <scope>NUCLEOTIDE SEQUENCE [LARGE SCALE GENOMIC DNA]</scope>
    <source>
        <strain evidence="5 6">CK1056</strain>
    </source>
</reference>
<comment type="caution">
    <text evidence="5">The sequence shown here is derived from an EMBL/GenBank/DDBJ whole genome shotgun (WGS) entry which is preliminary data.</text>
</comment>
<dbReference type="PROSITE" id="PS51257">
    <property type="entry name" value="PROKAR_LIPOPROTEIN"/>
    <property type="match status" value="1"/>
</dbReference>
<evidence type="ECO:0000256" key="1">
    <source>
        <dbReference type="ARBA" id="ARBA00005695"/>
    </source>
</evidence>
<evidence type="ECO:0000256" key="3">
    <source>
        <dbReference type="ARBA" id="ARBA00022729"/>
    </source>
</evidence>
<dbReference type="Gene3D" id="3.40.190.10">
    <property type="entry name" value="Periplasmic binding protein-like II"/>
    <property type="match status" value="1"/>
</dbReference>
<dbReference type="EMBL" id="JAAGNX010000001">
    <property type="protein sequence ID" value="NDV60829.1"/>
    <property type="molecule type" value="Genomic_DNA"/>
</dbReference>
<dbReference type="Pfam" id="PF00496">
    <property type="entry name" value="SBP_bac_5"/>
    <property type="match status" value="1"/>
</dbReference>
<dbReference type="SUPFAM" id="SSF53850">
    <property type="entry name" value="Periplasmic binding protein-like II"/>
    <property type="match status" value="1"/>
</dbReference>
<evidence type="ECO:0000313" key="6">
    <source>
        <dbReference type="Proteomes" id="UP000478417"/>
    </source>
</evidence>
<dbReference type="InterPro" id="IPR000914">
    <property type="entry name" value="SBP_5_dom"/>
</dbReference>
<dbReference type="PANTHER" id="PTHR30290">
    <property type="entry name" value="PERIPLASMIC BINDING COMPONENT OF ABC TRANSPORTER"/>
    <property type="match status" value="1"/>
</dbReference>
<evidence type="ECO:0000259" key="4">
    <source>
        <dbReference type="Pfam" id="PF00496"/>
    </source>
</evidence>
<dbReference type="RefSeq" id="WP_163961204.1">
    <property type="nucleotide sequence ID" value="NZ_JAAGNX010000001.1"/>
</dbReference>
<dbReference type="GO" id="GO:1904680">
    <property type="term" value="F:peptide transmembrane transporter activity"/>
    <property type="evidence" value="ECO:0007669"/>
    <property type="project" value="TreeGrafter"/>
</dbReference>
<proteinExistence type="inferred from homology"/>
<feature type="domain" description="Solute-binding protein family 5" evidence="4">
    <location>
        <begin position="77"/>
        <end position="442"/>
    </location>
</feature>
<comment type="similarity">
    <text evidence="1">Belongs to the bacterial solute-binding protein 5 family.</text>
</comment>
<dbReference type="Proteomes" id="UP000478417">
    <property type="component" value="Unassembled WGS sequence"/>
</dbReference>
<dbReference type="GO" id="GO:0015833">
    <property type="term" value="P:peptide transport"/>
    <property type="evidence" value="ECO:0007669"/>
    <property type="project" value="TreeGrafter"/>
</dbReference>
<dbReference type="PANTHER" id="PTHR30290:SF9">
    <property type="entry name" value="OLIGOPEPTIDE-BINDING PROTEIN APPA"/>
    <property type="match status" value="1"/>
</dbReference>
<keyword evidence="3" id="KW-0732">Signal</keyword>
<organism evidence="5 6">
    <name type="scientific">Oceanipulchritudo coccoides</name>
    <dbReference type="NCBI Taxonomy" id="2706888"/>
    <lineage>
        <taxon>Bacteria</taxon>
        <taxon>Pseudomonadati</taxon>
        <taxon>Verrucomicrobiota</taxon>
        <taxon>Opitutia</taxon>
        <taxon>Puniceicoccales</taxon>
        <taxon>Oceanipulchritudinaceae</taxon>
        <taxon>Oceanipulchritudo</taxon>
    </lineage>
</organism>
<dbReference type="CDD" id="cd08493">
    <property type="entry name" value="PBP2_DppA_like"/>
    <property type="match status" value="1"/>
</dbReference>
<gene>
    <name evidence="5" type="ORF">G0Q06_00015</name>
</gene>
<keyword evidence="2" id="KW-0813">Transport</keyword>
<protein>
    <submittedName>
        <fullName evidence="5">ABC transporter substrate-binding protein</fullName>
    </submittedName>
</protein>
<dbReference type="InterPro" id="IPR030678">
    <property type="entry name" value="Peptide/Ni-bd"/>
</dbReference>
<dbReference type="InterPro" id="IPR039424">
    <property type="entry name" value="SBP_5"/>
</dbReference>
<dbReference type="Gene3D" id="3.10.105.10">
    <property type="entry name" value="Dipeptide-binding Protein, Domain 3"/>
    <property type="match status" value="1"/>
</dbReference>
<dbReference type="GO" id="GO:0030288">
    <property type="term" value="C:outer membrane-bounded periplasmic space"/>
    <property type="evidence" value="ECO:0007669"/>
    <property type="project" value="UniProtKB-ARBA"/>
</dbReference>
<accession>A0A6B2LXU5</accession>
<evidence type="ECO:0000256" key="2">
    <source>
        <dbReference type="ARBA" id="ARBA00022448"/>
    </source>
</evidence>